<evidence type="ECO:0000256" key="1">
    <source>
        <dbReference type="SAM" id="MobiDB-lite"/>
    </source>
</evidence>
<keyword evidence="3" id="KW-1185">Reference proteome</keyword>
<organism evidence="2 3">
    <name type="scientific">Cordyceps javanica</name>
    <dbReference type="NCBI Taxonomy" id="43265"/>
    <lineage>
        <taxon>Eukaryota</taxon>
        <taxon>Fungi</taxon>
        <taxon>Dikarya</taxon>
        <taxon>Ascomycota</taxon>
        <taxon>Pezizomycotina</taxon>
        <taxon>Sordariomycetes</taxon>
        <taxon>Hypocreomycetidae</taxon>
        <taxon>Hypocreales</taxon>
        <taxon>Cordycipitaceae</taxon>
        <taxon>Cordyceps</taxon>
    </lineage>
</organism>
<dbReference type="EMBL" id="SPUK01000003">
    <property type="protein sequence ID" value="TQV98540.1"/>
    <property type="molecule type" value="Genomic_DNA"/>
</dbReference>
<dbReference type="Proteomes" id="UP000315783">
    <property type="component" value="Unassembled WGS sequence"/>
</dbReference>
<feature type="region of interest" description="Disordered" evidence="1">
    <location>
        <begin position="1"/>
        <end position="63"/>
    </location>
</feature>
<name>A0A545VA02_9HYPO</name>
<dbReference type="AlphaFoldDB" id="A0A545VA02"/>
<reference evidence="2 3" key="1">
    <citation type="journal article" date="2019" name="Appl. Microbiol. Biotechnol.">
        <title>Genome sequence of Isaria javanica and comparative genome analysis insights into family S53 peptidase evolution in fungal entomopathogens.</title>
        <authorList>
            <person name="Lin R."/>
            <person name="Zhang X."/>
            <person name="Xin B."/>
            <person name="Zou M."/>
            <person name="Gao Y."/>
            <person name="Qin F."/>
            <person name="Hu Q."/>
            <person name="Xie B."/>
            <person name="Cheng X."/>
        </authorList>
    </citation>
    <scope>NUCLEOTIDE SEQUENCE [LARGE SCALE GENOMIC DNA]</scope>
    <source>
        <strain evidence="2 3">IJ1G</strain>
    </source>
</reference>
<feature type="compositionally biased region" description="Basic residues" evidence="1">
    <location>
        <begin position="137"/>
        <end position="151"/>
    </location>
</feature>
<evidence type="ECO:0000313" key="3">
    <source>
        <dbReference type="Proteomes" id="UP000315783"/>
    </source>
</evidence>
<feature type="region of interest" description="Disordered" evidence="1">
    <location>
        <begin position="86"/>
        <end position="160"/>
    </location>
</feature>
<feature type="compositionally biased region" description="Basic and acidic residues" evidence="1">
    <location>
        <begin position="200"/>
        <end position="210"/>
    </location>
</feature>
<protein>
    <submittedName>
        <fullName evidence="2">Uncharacterized protein</fullName>
    </submittedName>
</protein>
<evidence type="ECO:0000313" key="2">
    <source>
        <dbReference type="EMBL" id="TQV98540.1"/>
    </source>
</evidence>
<gene>
    <name evidence="2" type="ORF">IF1G_02620</name>
</gene>
<sequence length="245" mass="26819">MKGRAAGWLSTLEKSWRGRGASACANPQQNNGETECEDEKMGHAQTQPDQPPRAAPHNILSQTKAAPCFANRLAVTRLAARQAARVLDEPAQAPDSPSPRRPRRPPGQRPWPSAAPTPLDRRRCCPSCADPPAPHPRDRRRPRRAHQKLHSHQGGGGEHGTRTCCCEMLMASRCCCHNRAGRGGGCSPCDGWWWRQQLDRQEEQHHQQGHDDDDEALPGQQDVGAGAEEEGAEDDLEGGVQPGSR</sequence>
<comment type="caution">
    <text evidence="2">The sequence shown here is derived from an EMBL/GenBank/DDBJ whole genome shotgun (WGS) entry which is preliminary data.</text>
</comment>
<feature type="region of interest" description="Disordered" evidence="1">
    <location>
        <begin position="200"/>
        <end position="245"/>
    </location>
</feature>
<accession>A0A545VA02</accession>
<proteinExistence type="predicted"/>
<feature type="compositionally biased region" description="Acidic residues" evidence="1">
    <location>
        <begin position="227"/>
        <end position="237"/>
    </location>
</feature>